<evidence type="ECO:0000313" key="2">
    <source>
        <dbReference type="Proteomes" id="UP000003477"/>
    </source>
</evidence>
<gene>
    <name evidence="1" type="ORF">CWATWH0003_B029</name>
</gene>
<dbReference type="Proteomes" id="UP000003477">
    <property type="component" value="Unassembled WGS sequence"/>
</dbReference>
<accession>G5JE42</accession>
<reference evidence="1 2" key="1">
    <citation type="journal article" date="2011" name="Front. Microbiol.">
        <title>Two Strains of Crocosphaera watsonii with Highly Conserved Genomes are Distinguished by Strain-Specific Features.</title>
        <authorList>
            <person name="Bench S.R."/>
            <person name="Ilikchyan I.N."/>
            <person name="Tripp H.J."/>
            <person name="Zehr J.P."/>
        </authorList>
    </citation>
    <scope>NUCLEOTIDE SEQUENCE [LARGE SCALE GENOMIC DNA]</scope>
    <source>
        <strain evidence="1 2">WH 0003</strain>
    </source>
</reference>
<dbReference type="EMBL" id="AESD01000923">
    <property type="protein sequence ID" value="EHJ09539.1"/>
    <property type="molecule type" value="Genomic_DNA"/>
</dbReference>
<proteinExistence type="predicted"/>
<protein>
    <submittedName>
        <fullName evidence="1">Uncharacterized protein</fullName>
    </submittedName>
</protein>
<evidence type="ECO:0000313" key="1">
    <source>
        <dbReference type="EMBL" id="EHJ09539.1"/>
    </source>
</evidence>
<sequence length="136" mass="15522">MIKKEATKLATDYGWTAKDAERAYKGLDVKEASREELLIALIKFAGPTLSLRQRQQAAQRGRATKASRKLESVEVKFAKEIREGEEKLQEMRSTFIPVIFRVYSFAKKFGMSDPWIEALLEAHKAYFEEDSDESAA</sequence>
<name>G5JE42_CROWT</name>
<dbReference type="PATRIC" id="fig|423471.3.peg.5310"/>
<comment type="caution">
    <text evidence="1">The sequence shown here is derived from an EMBL/GenBank/DDBJ whole genome shotgun (WGS) entry which is preliminary data.</text>
</comment>
<dbReference type="AlphaFoldDB" id="G5JE42"/>
<dbReference type="RefSeq" id="WP_007313409.1">
    <property type="nucleotide sequence ID" value="NZ_AESD01000923.1"/>
</dbReference>
<organism evidence="1 2">
    <name type="scientific">Crocosphaera watsonii WH 0003</name>
    <dbReference type="NCBI Taxonomy" id="423471"/>
    <lineage>
        <taxon>Bacteria</taxon>
        <taxon>Bacillati</taxon>
        <taxon>Cyanobacteriota</taxon>
        <taxon>Cyanophyceae</taxon>
        <taxon>Oscillatoriophycideae</taxon>
        <taxon>Chroococcales</taxon>
        <taxon>Aphanothecaceae</taxon>
        <taxon>Crocosphaera</taxon>
    </lineage>
</organism>
<dbReference type="GeneID" id="88768961"/>